<sequence>MQSANLQKQKLELIEKIIHTDDQNTLDFLKSILNDETSDYELTDEQKQIVEEATAKYYSGEEPSFTWDEVKNNIRKRNFQD</sequence>
<dbReference type="EMBL" id="JBBYHU010000025">
    <property type="protein sequence ID" value="MEL1241721.1"/>
    <property type="molecule type" value="Genomic_DNA"/>
</dbReference>
<accession>A0ABU9HP35</accession>
<evidence type="ECO:0008006" key="3">
    <source>
        <dbReference type="Google" id="ProtNLM"/>
    </source>
</evidence>
<evidence type="ECO:0000313" key="1">
    <source>
        <dbReference type="EMBL" id="MEL1241721.1"/>
    </source>
</evidence>
<gene>
    <name evidence="1" type="ORF">AAEO59_11735</name>
</gene>
<proteinExistence type="predicted"/>
<reference evidence="1 2" key="1">
    <citation type="submission" date="2024-04" db="EMBL/GenBank/DDBJ databases">
        <title>Flavobacterium sp. DGU99 16S ribosomal RNA gene Genome sequencing and assembly.</title>
        <authorList>
            <person name="Park S."/>
        </authorList>
    </citation>
    <scope>NUCLEOTIDE SEQUENCE [LARGE SCALE GENOMIC DNA]</scope>
    <source>
        <strain evidence="1 2">DGU99</strain>
    </source>
</reference>
<keyword evidence="2" id="KW-1185">Reference proteome</keyword>
<organism evidence="1 2">
    <name type="scientific">Flavobacterium flavipallidum</name>
    <dbReference type="NCBI Taxonomy" id="3139140"/>
    <lineage>
        <taxon>Bacteria</taxon>
        <taxon>Pseudomonadati</taxon>
        <taxon>Bacteroidota</taxon>
        <taxon>Flavobacteriia</taxon>
        <taxon>Flavobacteriales</taxon>
        <taxon>Flavobacteriaceae</taxon>
        <taxon>Flavobacterium</taxon>
    </lineage>
</organism>
<dbReference type="Proteomes" id="UP001398556">
    <property type="component" value="Unassembled WGS sequence"/>
</dbReference>
<name>A0ABU9HP35_9FLAO</name>
<evidence type="ECO:0000313" key="2">
    <source>
        <dbReference type="Proteomes" id="UP001398556"/>
    </source>
</evidence>
<dbReference type="RefSeq" id="WP_341700934.1">
    <property type="nucleotide sequence ID" value="NZ_JBBYHU010000025.1"/>
</dbReference>
<protein>
    <recommendedName>
        <fullName evidence="3">Addiction module component, TIGR02574 family</fullName>
    </recommendedName>
</protein>
<comment type="caution">
    <text evidence="1">The sequence shown here is derived from an EMBL/GenBank/DDBJ whole genome shotgun (WGS) entry which is preliminary data.</text>
</comment>